<dbReference type="RefSeq" id="XP_013792035.1">
    <property type="nucleotide sequence ID" value="XM_013936581.2"/>
</dbReference>
<evidence type="ECO:0000256" key="12">
    <source>
        <dbReference type="SAM" id="MobiDB-lite"/>
    </source>
</evidence>
<proteinExistence type="inferred from homology"/>
<keyword evidence="8 10" id="KW-0496">Mitochondrion</keyword>
<evidence type="ECO:0000313" key="13">
    <source>
        <dbReference type="Proteomes" id="UP000694941"/>
    </source>
</evidence>
<evidence type="ECO:0000256" key="9">
    <source>
        <dbReference type="ARBA" id="ARBA00023136"/>
    </source>
</evidence>
<keyword evidence="3 10" id="KW-0813">Transport</keyword>
<keyword evidence="6 10" id="KW-0999">Mitochondrion inner membrane</keyword>
<organism evidence="13 14">
    <name type="scientific">Limulus polyphemus</name>
    <name type="common">Atlantic horseshoe crab</name>
    <dbReference type="NCBI Taxonomy" id="6850"/>
    <lineage>
        <taxon>Eukaryota</taxon>
        <taxon>Metazoa</taxon>
        <taxon>Ecdysozoa</taxon>
        <taxon>Arthropoda</taxon>
        <taxon>Chelicerata</taxon>
        <taxon>Merostomata</taxon>
        <taxon>Xiphosura</taxon>
        <taxon>Limulidae</taxon>
        <taxon>Limulus</taxon>
    </lineage>
</organism>
<keyword evidence="9 10" id="KW-0472">Membrane</keyword>
<dbReference type="PIRSF" id="PIRSF005514">
    <property type="entry name" value="ATPase_F0_D_mt"/>
    <property type="match status" value="1"/>
</dbReference>
<dbReference type="SUPFAM" id="SSF161065">
    <property type="entry name" value="ATP synthase D chain-like"/>
    <property type="match status" value="1"/>
</dbReference>
<feature type="compositionally biased region" description="Basic and acidic residues" evidence="12">
    <location>
        <begin position="157"/>
        <end position="174"/>
    </location>
</feature>
<dbReference type="Proteomes" id="UP000694941">
    <property type="component" value="Unplaced"/>
</dbReference>
<dbReference type="InterPro" id="IPR036228">
    <property type="entry name" value="ATP_synth_F0_dsu_sf_mt"/>
</dbReference>
<keyword evidence="7 10" id="KW-0406">Ion transport</keyword>
<evidence type="ECO:0000256" key="1">
    <source>
        <dbReference type="ARBA" id="ARBA00004273"/>
    </source>
</evidence>
<dbReference type="InterPro" id="IPR008689">
    <property type="entry name" value="ATP_synth_F0_dsu_mt"/>
</dbReference>
<evidence type="ECO:0000256" key="8">
    <source>
        <dbReference type="ARBA" id="ARBA00023128"/>
    </source>
</evidence>
<dbReference type="PANTHER" id="PTHR12700">
    <property type="entry name" value="ATP SYNTHASE SUBUNIT D, MITOCHONDRIAL"/>
    <property type="match status" value="1"/>
</dbReference>
<feature type="region of interest" description="Disordered" evidence="12">
    <location>
        <begin position="151"/>
        <end position="174"/>
    </location>
</feature>
<sequence length="174" mass="20636">MAARRISKSAIDWMAFSERIPEAQRTIYQAFKSKSDGYVRKVWSYPENPPAIDFSFYRARVATPAIVDEFEKTYKALKVPYPSEKVTPQIDVQEKEAQKEAQEFVKESNNRIEEYNKQLAWFKNLIQFDHMTMEDFRDSFPEIALDPINRPTFWPHDPNEEKEMAELEAQKEHH</sequence>
<accession>A0ABM1C0D0</accession>
<feature type="coiled-coil region" evidence="11">
    <location>
        <begin position="98"/>
        <end position="125"/>
    </location>
</feature>
<dbReference type="GeneID" id="106475906"/>
<comment type="subcellular location">
    <subcellularLocation>
        <location evidence="1 10">Mitochondrion inner membrane</location>
    </subcellularLocation>
</comment>
<keyword evidence="13" id="KW-1185">Reference proteome</keyword>
<keyword evidence="11" id="KW-0175">Coiled coil</keyword>
<keyword evidence="5 10" id="KW-0375">Hydrogen ion transport</keyword>
<evidence type="ECO:0000256" key="10">
    <source>
        <dbReference type="PIRNR" id="PIRNR005514"/>
    </source>
</evidence>
<evidence type="ECO:0000256" key="4">
    <source>
        <dbReference type="ARBA" id="ARBA00022547"/>
    </source>
</evidence>
<comment type="function">
    <text evidence="10">Mitochondrial membrane ATP synthase (F(1)F(0) ATP synthase or Complex V) produces ATP from ADP in the presence of a proton gradient across the membrane which is generated by electron transport complexes of the respiratory chain. F-type ATPases consist of two structural domains, F(1) - containing the extramembraneous catalytic core, and F(0) - containing the membrane proton channel, linked together by a central stalk and a peripheral stalk. During catalysis, ATP synthesis in the catalytic domain of F(1) is coupled via a rotary mechanism of the central stalk subunits to proton translocation.</text>
</comment>
<evidence type="ECO:0000256" key="11">
    <source>
        <dbReference type="SAM" id="Coils"/>
    </source>
</evidence>
<protein>
    <recommendedName>
        <fullName evidence="10">ATP synthase subunit d, mitochondrial</fullName>
    </recommendedName>
</protein>
<evidence type="ECO:0000313" key="14">
    <source>
        <dbReference type="RefSeq" id="XP_013792035.1"/>
    </source>
</evidence>
<name>A0ABM1C0D0_LIMPO</name>
<dbReference type="Pfam" id="PF05873">
    <property type="entry name" value="Mt_ATP-synt_D"/>
    <property type="match status" value="1"/>
</dbReference>
<gene>
    <name evidence="14" type="primary">LOC106475906</name>
</gene>
<evidence type="ECO:0000256" key="7">
    <source>
        <dbReference type="ARBA" id="ARBA00023065"/>
    </source>
</evidence>
<evidence type="ECO:0000256" key="6">
    <source>
        <dbReference type="ARBA" id="ARBA00022792"/>
    </source>
</evidence>
<evidence type="ECO:0000256" key="2">
    <source>
        <dbReference type="ARBA" id="ARBA00006842"/>
    </source>
</evidence>
<evidence type="ECO:0000256" key="5">
    <source>
        <dbReference type="ARBA" id="ARBA00022781"/>
    </source>
</evidence>
<keyword evidence="4" id="KW-0138">CF(0)</keyword>
<comment type="similarity">
    <text evidence="2 10">Belongs to the ATPase d subunit family.</text>
</comment>
<dbReference type="Gene3D" id="6.10.280.70">
    <property type="match status" value="1"/>
</dbReference>
<evidence type="ECO:0000256" key="3">
    <source>
        <dbReference type="ARBA" id="ARBA00022448"/>
    </source>
</evidence>
<reference evidence="14" key="1">
    <citation type="submission" date="2025-08" db="UniProtKB">
        <authorList>
            <consortium name="RefSeq"/>
        </authorList>
    </citation>
    <scope>IDENTIFICATION</scope>
    <source>
        <tissue evidence="14">Muscle</tissue>
    </source>
</reference>